<sequence length="368" mass="41884">MILSTLVVADHIRAAIPCSLLSFSMIPFATVSLGIGAISWVVPRKFAQALDNTLYRAYMRLCLFVFENMSGVQLKLYGDIQQLMREPESALVLANHQSDADWAVAVMLAERQGPHGSSAGYRVMVKYVIHFVPLFGWYTFQRGYIYVRRFGEFLSAPVLKQLAWLDSLNEKFWLLIFPEGTRYSVKRRVNIIASQEFCRRKGIPEYKNVLSPRAGGIFMALERLETLDAVYDVTIGYGQTRLPNRRGLAPNMFEFCCGGLAGRTLSIHVKRYPAKEMHKSRKELQEWTLKAYQEKDKLLDGFYETGEFPDPVSMNEPAVSIYRTLPSTICFVAALVAPLYVPAVRKAYLYTVASFPLLILWLEIRKCA</sequence>
<feature type="transmembrane region" description="Helical" evidence="4">
    <location>
        <begin position="321"/>
        <end position="341"/>
    </location>
</feature>
<dbReference type="GO" id="GO:0005783">
    <property type="term" value="C:endoplasmic reticulum"/>
    <property type="evidence" value="ECO:0007669"/>
    <property type="project" value="TreeGrafter"/>
</dbReference>
<comment type="similarity">
    <text evidence="1">Belongs to the 1-acyl-sn-glycerol-3-phosphate acyltransferase family.</text>
</comment>
<dbReference type="GO" id="GO:0036149">
    <property type="term" value="P:phosphatidylinositol acyl-chain remodeling"/>
    <property type="evidence" value="ECO:0007669"/>
    <property type="project" value="TreeGrafter"/>
</dbReference>
<keyword evidence="4" id="KW-0472">Membrane</keyword>
<dbReference type="GO" id="GO:0005739">
    <property type="term" value="C:mitochondrion"/>
    <property type="evidence" value="ECO:0007669"/>
    <property type="project" value="TreeGrafter"/>
</dbReference>
<evidence type="ECO:0000313" key="6">
    <source>
        <dbReference type="EMBL" id="KAK5979310.1"/>
    </source>
</evidence>
<keyword evidence="4" id="KW-1133">Transmembrane helix</keyword>
<accession>A0AAN8FMZ4</accession>
<dbReference type="SUPFAM" id="SSF69593">
    <property type="entry name" value="Glycerol-3-phosphate (1)-acyltransferase"/>
    <property type="match status" value="1"/>
</dbReference>
<feature type="transmembrane region" description="Helical" evidence="4">
    <location>
        <begin position="24"/>
        <end position="42"/>
    </location>
</feature>
<evidence type="ECO:0000256" key="2">
    <source>
        <dbReference type="ARBA" id="ARBA00022679"/>
    </source>
</evidence>
<dbReference type="EMBL" id="WIXE01008455">
    <property type="protein sequence ID" value="KAK5979310.1"/>
    <property type="molecule type" value="Genomic_DNA"/>
</dbReference>
<dbReference type="InterPro" id="IPR032098">
    <property type="entry name" value="Acyltransf_C"/>
</dbReference>
<dbReference type="InterPro" id="IPR002123">
    <property type="entry name" value="Plipid/glycerol_acylTrfase"/>
</dbReference>
<dbReference type="Proteomes" id="UP001331761">
    <property type="component" value="Unassembled WGS sequence"/>
</dbReference>
<evidence type="ECO:0000256" key="4">
    <source>
        <dbReference type="SAM" id="Phobius"/>
    </source>
</evidence>
<evidence type="ECO:0000259" key="5">
    <source>
        <dbReference type="SMART" id="SM00563"/>
    </source>
</evidence>
<dbReference type="CDD" id="cd07990">
    <property type="entry name" value="LPLAT_LCLAT1-like"/>
    <property type="match status" value="1"/>
</dbReference>
<dbReference type="Pfam" id="PF16076">
    <property type="entry name" value="Acyltransf_C"/>
    <property type="match status" value="1"/>
</dbReference>
<keyword evidence="3 6" id="KW-0012">Acyltransferase</keyword>
<keyword evidence="2" id="KW-0808">Transferase</keyword>
<keyword evidence="4" id="KW-0812">Transmembrane</keyword>
<comment type="caution">
    <text evidence="6">The sequence shown here is derived from an EMBL/GenBank/DDBJ whole genome shotgun (WGS) entry which is preliminary data.</text>
</comment>
<name>A0AAN8FMZ4_TRICO</name>
<evidence type="ECO:0000256" key="3">
    <source>
        <dbReference type="ARBA" id="ARBA00023315"/>
    </source>
</evidence>
<dbReference type="PANTHER" id="PTHR10983:SF73">
    <property type="entry name" value="1-ACYL-SN-GLYCEROL-3-PHOSPHATE ACYLTRANSFERASE EPSILON"/>
    <property type="match status" value="1"/>
</dbReference>
<protein>
    <submittedName>
        <fullName evidence="6">1-acyl-sn-glycerol-3-phosphate acyltransferase epsilon</fullName>
    </submittedName>
</protein>
<keyword evidence="7" id="KW-1185">Reference proteome</keyword>
<proteinExistence type="inferred from homology"/>
<feature type="transmembrane region" description="Helical" evidence="4">
    <location>
        <begin position="347"/>
        <end position="364"/>
    </location>
</feature>
<dbReference type="Pfam" id="PF01553">
    <property type="entry name" value="Acyltransferase"/>
    <property type="match status" value="1"/>
</dbReference>
<evidence type="ECO:0000313" key="7">
    <source>
        <dbReference type="Proteomes" id="UP001331761"/>
    </source>
</evidence>
<dbReference type="AlphaFoldDB" id="A0AAN8FMZ4"/>
<organism evidence="6 7">
    <name type="scientific">Trichostrongylus colubriformis</name>
    <name type="common">Black scour worm</name>
    <dbReference type="NCBI Taxonomy" id="6319"/>
    <lineage>
        <taxon>Eukaryota</taxon>
        <taxon>Metazoa</taxon>
        <taxon>Ecdysozoa</taxon>
        <taxon>Nematoda</taxon>
        <taxon>Chromadorea</taxon>
        <taxon>Rhabditida</taxon>
        <taxon>Rhabditina</taxon>
        <taxon>Rhabditomorpha</taxon>
        <taxon>Strongyloidea</taxon>
        <taxon>Trichostrongylidae</taxon>
        <taxon>Trichostrongylus</taxon>
    </lineage>
</organism>
<evidence type="ECO:0000256" key="1">
    <source>
        <dbReference type="ARBA" id="ARBA00008655"/>
    </source>
</evidence>
<dbReference type="SMART" id="SM00563">
    <property type="entry name" value="PlsC"/>
    <property type="match status" value="1"/>
</dbReference>
<dbReference type="PANTHER" id="PTHR10983">
    <property type="entry name" value="1-ACYLGLYCEROL-3-PHOSPHATE ACYLTRANSFERASE-RELATED"/>
    <property type="match status" value="1"/>
</dbReference>
<gene>
    <name evidence="6" type="ORF">GCK32_012168</name>
</gene>
<feature type="domain" description="Phospholipid/glycerol acyltransferase" evidence="5">
    <location>
        <begin position="90"/>
        <end position="238"/>
    </location>
</feature>
<dbReference type="GO" id="GO:0016746">
    <property type="term" value="F:acyltransferase activity"/>
    <property type="evidence" value="ECO:0007669"/>
    <property type="project" value="UniProtKB-KW"/>
</dbReference>
<reference evidence="6 7" key="1">
    <citation type="submission" date="2019-10" db="EMBL/GenBank/DDBJ databases">
        <title>Assembly and Annotation for the nematode Trichostrongylus colubriformis.</title>
        <authorList>
            <person name="Martin J."/>
        </authorList>
    </citation>
    <scope>NUCLEOTIDE SEQUENCE [LARGE SCALE GENOMIC DNA]</scope>
    <source>
        <strain evidence="6">G859</strain>
        <tissue evidence="6">Whole worm</tissue>
    </source>
</reference>